<reference evidence="2 3" key="1">
    <citation type="journal article" date="2017" name="Curr. Biol.">
        <title>The Evolution of Venom by Co-option of Single-Copy Genes.</title>
        <authorList>
            <person name="Martinson E.O."/>
            <person name="Mrinalini"/>
            <person name="Kelkar Y.D."/>
            <person name="Chang C.H."/>
            <person name="Werren J.H."/>
        </authorList>
    </citation>
    <scope>NUCLEOTIDE SEQUENCE [LARGE SCALE GENOMIC DNA]</scope>
    <source>
        <strain evidence="2 3">Alberta</strain>
        <tissue evidence="2">Whole body</tissue>
    </source>
</reference>
<dbReference type="Proteomes" id="UP000215335">
    <property type="component" value="Unassembled WGS sequence"/>
</dbReference>
<name>A0A232F7F8_9HYME</name>
<dbReference type="AlphaFoldDB" id="A0A232F7F8"/>
<sequence length="829" mass="95323">MSKLRSTLSTCCLLFCLILEIHSDSEFKPFTLTKQWTANTTYPPNAVRINGIEDDLLVVGLENNTIYVNSTFNGNQSDSCKLDFLKPDEIAGHKIRVYALGNGQIIINTPMMTESHKLRSKGPSRPVWRMLLIFYPFQCSNLKKVELRRNDRDDFEALVPYHDTFDVFYHSESTDNADDLKSPQRYNNNGEQLNLNYSIGLENQFLIRNIQTLIPNDASEGYISYIDTGTENVLRLLNPHFETLAEATVDNFISTVSGKFNGKINYCYSTTKPYNNSKNTKEEGSEHVVCKFLATGLKTQDTQELPKPVERKRVYNTILTNLFNGGVVATVAYRYPRKTDGFPMRIFAHYTDRLGVTRKPVEIFSHSIYYQDVAETISLDNGDVCFVNGGEMEPYKPFQSVRNSIWIDCYKVLSNHLFTMSMSKSTIFTCGLLCCLILEIHGLTLKTFTKRWSADYTFPPNIVEVNGHLLVVGMQNNTIIVDSTYNGNQSNTCKHDFFNPDEFFIDQTKVTALGNGKIVIHTVISESDKVRNVRIPWRLLLILDPFDCSSLRKVEFRRYRDYTFEALVPYRDSFDVFFHNSSKERSNALKIPHRYNDQGKPIQLENFVGFENQYLIGKTETIEPYDASKGYVCYMYSGKGYVLRLLNSRFETLKEIVAENYIDNFSATFGKINYCYSTTKDYQTTTHNDSKTMQETGREHVICEFLEADLKSKATIELQKPVEMKRVYDSIVTNLPDGGVLITVAYKDSRETNNYPMKIYVQHINVDGSRGEPVEIFTHLIYYQRVMETILLNNKEVCFVNGGSMEPTYKEFESKKYGMWIDCVLVSEF</sequence>
<accession>A0A232F7F8</accession>
<keyword evidence="3" id="KW-1185">Reference proteome</keyword>
<evidence type="ECO:0000313" key="2">
    <source>
        <dbReference type="EMBL" id="OXU26227.1"/>
    </source>
</evidence>
<feature type="signal peptide" evidence="1">
    <location>
        <begin position="1"/>
        <end position="23"/>
    </location>
</feature>
<organism evidence="2 3">
    <name type="scientific">Trichomalopsis sarcophagae</name>
    <dbReference type="NCBI Taxonomy" id="543379"/>
    <lineage>
        <taxon>Eukaryota</taxon>
        <taxon>Metazoa</taxon>
        <taxon>Ecdysozoa</taxon>
        <taxon>Arthropoda</taxon>
        <taxon>Hexapoda</taxon>
        <taxon>Insecta</taxon>
        <taxon>Pterygota</taxon>
        <taxon>Neoptera</taxon>
        <taxon>Endopterygota</taxon>
        <taxon>Hymenoptera</taxon>
        <taxon>Apocrita</taxon>
        <taxon>Proctotrupomorpha</taxon>
        <taxon>Chalcidoidea</taxon>
        <taxon>Pteromalidae</taxon>
        <taxon>Pteromalinae</taxon>
        <taxon>Trichomalopsis</taxon>
    </lineage>
</organism>
<comment type="caution">
    <text evidence="2">The sequence shown here is derived from an EMBL/GenBank/DDBJ whole genome shotgun (WGS) entry which is preliminary data.</text>
</comment>
<proteinExistence type="predicted"/>
<evidence type="ECO:0000256" key="1">
    <source>
        <dbReference type="SAM" id="SignalP"/>
    </source>
</evidence>
<keyword evidence="1" id="KW-0732">Signal</keyword>
<feature type="chain" id="PRO_5011968987" evidence="1">
    <location>
        <begin position="24"/>
        <end position="829"/>
    </location>
</feature>
<evidence type="ECO:0000313" key="3">
    <source>
        <dbReference type="Proteomes" id="UP000215335"/>
    </source>
</evidence>
<gene>
    <name evidence="2" type="ORF">TSAR_001339</name>
</gene>
<dbReference type="EMBL" id="NNAY01000845">
    <property type="protein sequence ID" value="OXU26227.1"/>
    <property type="molecule type" value="Genomic_DNA"/>
</dbReference>
<protein>
    <submittedName>
        <fullName evidence="2">Uncharacterized protein</fullName>
    </submittedName>
</protein>